<dbReference type="AlphaFoldDB" id="A0A117SXN9"/>
<evidence type="ECO:0000256" key="1">
    <source>
        <dbReference type="ARBA" id="ARBA00004370"/>
    </source>
</evidence>
<evidence type="ECO:0000256" key="2">
    <source>
        <dbReference type="ARBA" id="ARBA00007171"/>
    </source>
</evidence>
<dbReference type="PANTHER" id="PTHR30627:SF1">
    <property type="entry name" value="PEPTIDOGLYCAN D,D-TRANSPEPTIDASE FTSI"/>
    <property type="match status" value="1"/>
</dbReference>
<dbReference type="Gene3D" id="3.40.710.10">
    <property type="entry name" value="DD-peptidase/beta-lactamase superfamily"/>
    <property type="match status" value="1"/>
</dbReference>
<dbReference type="SMART" id="SM00740">
    <property type="entry name" value="PASTA"/>
    <property type="match status" value="1"/>
</dbReference>
<dbReference type="InterPro" id="IPR012338">
    <property type="entry name" value="Beta-lactam/transpept-like"/>
</dbReference>
<comment type="caution">
    <text evidence="6">The sequence shown here is derived from an EMBL/GenBank/DDBJ whole genome shotgun (WGS) entry which is preliminary data.</text>
</comment>
<dbReference type="Gene3D" id="3.30.450.330">
    <property type="match status" value="1"/>
</dbReference>
<dbReference type="SUPFAM" id="SSF54184">
    <property type="entry name" value="Penicillin-binding protein 2x (pbp-2x), c-terminal domain"/>
    <property type="match status" value="1"/>
</dbReference>
<dbReference type="CDD" id="cd06577">
    <property type="entry name" value="PASTA_pknB"/>
    <property type="match status" value="1"/>
</dbReference>
<dbReference type="InterPro" id="IPR005543">
    <property type="entry name" value="PASTA_dom"/>
</dbReference>
<dbReference type="InterPro" id="IPR001460">
    <property type="entry name" value="PCN-bd_Tpept"/>
</dbReference>
<dbReference type="InterPro" id="IPR036138">
    <property type="entry name" value="PBP_dimer_sf"/>
</dbReference>
<keyword evidence="4" id="KW-1133">Transmembrane helix</keyword>
<dbReference type="InterPro" id="IPR005311">
    <property type="entry name" value="PBP_dimer"/>
</dbReference>
<proteinExistence type="inferred from homology"/>
<evidence type="ECO:0000313" key="6">
    <source>
        <dbReference type="EMBL" id="KUO95555.1"/>
    </source>
</evidence>
<dbReference type="GO" id="GO:0071555">
    <property type="term" value="P:cell wall organization"/>
    <property type="evidence" value="ECO:0007669"/>
    <property type="project" value="TreeGrafter"/>
</dbReference>
<name>A0A117SXN9_9BACL</name>
<sequence length="655" mass="70306">MRITQSKVRRRIYFALIGLLAAIGMLLGRVFHITIAANEFYRTRGNAVLVRDLPISAVRGEILDRNGTPLVYTATAAKIIVVPRQIKNPKETALRLHAILGGSLLSIEKALRLGQLTRYIKPAGMRLSEAKTRAIRALRLPGIYLVEEGTRTYPFGSMAAQVLGFTGGDGQGLSGIEKQFNKQLEGRKGALQFIANARGQEIPNTNDNYVPPVPGLDVELTLDRQIQQFVDREIERVVATYSPDHVTMIVEDPKTGQILAMGNYPSFLPSNWRHVPPDVYNRNLAIWQTFEPGSTFKIVTLAAALQEKKVNLKEKFYDPGYYEVAGHKIRCWKAGGHGSQSYLNVVENSCNPGFVQLGERLGKQSLFSFIRAFGFGKKTGIALPGEGKGILFSPKRVGPLELATTAFGQGVSVTPIQQVMAVGAVANGGVLMKPQIVKEFLNPTNGHVQMINPVAVRRVISTQTASEVRNALESVVAQGTGANAYHEGYRIAGKTGTAQVAVNGRYSGTHYIVSFIGMAPANNPSLVAYVAIDYPRPKGSPVFGGVIAAPVVGRVLADSLQALGVKPQVTGIPKKYRYGIDPVLTVVPSLAGQTYQSAVQAITQSGSILRISVTGSGPYVIGQAPAAGTRLEQGATVRLMLGPGPQTSGKATGGS</sequence>
<keyword evidence="4" id="KW-0812">Transmembrane</keyword>
<keyword evidence="3 4" id="KW-0472">Membrane</keyword>
<dbReference type="Gene3D" id="3.30.10.20">
    <property type="match status" value="1"/>
</dbReference>
<keyword evidence="7" id="KW-1185">Reference proteome</keyword>
<dbReference type="Pfam" id="PF00905">
    <property type="entry name" value="Transpeptidase"/>
    <property type="match status" value="1"/>
</dbReference>
<dbReference type="Proteomes" id="UP000053557">
    <property type="component" value="Unassembled WGS sequence"/>
</dbReference>
<dbReference type="InterPro" id="IPR050515">
    <property type="entry name" value="Beta-lactam/transpept"/>
</dbReference>
<evidence type="ECO:0000256" key="4">
    <source>
        <dbReference type="SAM" id="Phobius"/>
    </source>
</evidence>
<comment type="similarity">
    <text evidence="2">Belongs to the transpeptidase family.</text>
</comment>
<feature type="domain" description="PASTA" evidence="5">
    <location>
        <begin position="581"/>
        <end position="643"/>
    </location>
</feature>
<evidence type="ECO:0000313" key="7">
    <source>
        <dbReference type="Proteomes" id="UP000053557"/>
    </source>
</evidence>
<gene>
    <name evidence="6" type="ORF">ATW55_06625</name>
</gene>
<evidence type="ECO:0000256" key="3">
    <source>
        <dbReference type="ARBA" id="ARBA00023136"/>
    </source>
</evidence>
<dbReference type="SUPFAM" id="SSF56519">
    <property type="entry name" value="Penicillin binding protein dimerisation domain"/>
    <property type="match status" value="1"/>
</dbReference>
<accession>A0A117SXN9</accession>
<dbReference type="Gene3D" id="3.90.1310.10">
    <property type="entry name" value="Penicillin-binding protein 2a (Domain 2)"/>
    <property type="match status" value="1"/>
</dbReference>
<dbReference type="Pfam" id="PF03793">
    <property type="entry name" value="PASTA"/>
    <property type="match status" value="1"/>
</dbReference>
<dbReference type="GO" id="GO:0008658">
    <property type="term" value="F:penicillin binding"/>
    <property type="evidence" value="ECO:0007669"/>
    <property type="project" value="InterPro"/>
</dbReference>
<feature type="transmembrane region" description="Helical" evidence="4">
    <location>
        <begin position="12"/>
        <end position="31"/>
    </location>
</feature>
<dbReference type="PANTHER" id="PTHR30627">
    <property type="entry name" value="PEPTIDOGLYCAN D,D-TRANSPEPTIDASE"/>
    <property type="match status" value="1"/>
</dbReference>
<reference evidence="6 7" key="1">
    <citation type="submission" date="2015-12" db="EMBL/GenBank/DDBJ databases">
        <title>Draft genome sequence of Acidibacillus ferrooxidans ITV001, isolated from a chalcopyrite acid mine drainage site in Brazil.</title>
        <authorList>
            <person name="Dall'Agnol H."/>
            <person name="Nancucheo I."/>
            <person name="Johnson B."/>
            <person name="Oliveira R."/>
            <person name="Leite L."/>
            <person name="Pylro V."/>
            <person name="Nunes G.L."/>
            <person name="Tzotzos G."/>
            <person name="Fernandes G.R."/>
            <person name="Dutra J."/>
            <person name="Orellana S.C."/>
            <person name="Oliveira G."/>
        </authorList>
    </citation>
    <scope>NUCLEOTIDE SEQUENCE [LARGE SCALE GENOMIC DNA]</scope>
    <source>
        <strain evidence="7">ITV01</strain>
    </source>
</reference>
<dbReference type="SUPFAM" id="SSF56601">
    <property type="entry name" value="beta-lactamase/transpeptidase-like"/>
    <property type="match status" value="1"/>
</dbReference>
<comment type="subcellular location">
    <subcellularLocation>
        <location evidence="1">Membrane</location>
    </subcellularLocation>
</comment>
<protein>
    <submittedName>
        <fullName evidence="6">Stage V sporulation protein D</fullName>
    </submittedName>
</protein>
<dbReference type="PROSITE" id="PS51178">
    <property type="entry name" value="PASTA"/>
    <property type="match status" value="1"/>
</dbReference>
<dbReference type="GO" id="GO:0005886">
    <property type="term" value="C:plasma membrane"/>
    <property type="evidence" value="ECO:0007669"/>
    <property type="project" value="TreeGrafter"/>
</dbReference>
<dbReference type="RefSeq" id="WP_067716726.1">
    <property type="nucleotide sequence ID" value="NZ_LPVJ01000048.1"/>
</dbReference>
<organism evidence="6 7">
    <name type="scientific">Ferroacidibacillus organovorans</name>
    <dbReference type="NCBI Taxonomy" id="1765683"/>
    <lineage>
        <taxon>Bacteria</taxon>
        <taxon>Bacillati</taxon>
        <taxon>Bacillota</taxon>
        <taxon>Bacilli</taxon>
        <taxon>Bacillales</taxon>
        <taxon>Alicyclobacillaceae</taxon>
        <taxon>Ferroacidibacillus</taxon>
    </lineage>
</organism>
<dbReference type="EMBL" id="LPVJ01000048">
    <property type="protein sequence ID" value="KUO95555.1"/>
    <property type="molecule type" value="Genomic_DNA"/>
</dbReference>
<evidence type="ECO:0000259" key="5">
    <source>
        <dbReference type="PROSITE" id="PS51178"/>
    </source>
</evidence>
<dbReference type="OrthoDB" id="9804124at2"/>
<dbReference type="Pfam" id="PF03717">
    <property type="entry name" value="PBP_dimer"/>
    <property type="match status" value="1"/>
</dbReference>